<dbReference type="Proteomes" id="UP000828390">
    <property type="component" value="Unassembled WGS sequence"/>
</dbReference>
<comment type="caution">
    <text evidence="1">The sequence shown here is derived from an EMBL/GenBank/DDBJ whole genome shotgun (WGS) entry which is preliminary data.</text>
</comment>
<protein>
    <submittedName>
        <fullName evidence="1">Uncharacterized protein</fullName>
    </submittedName>
</protein>
<evidence type="ECO:0000313" key="2">
    <source>
        <dbReference type="Proteomes" id="UP000828390"/>
    </source>
</evidence>
<accession>A0A9D4MNR3</accession>
<dbReference type="EMBL" id="JAIWYP010000001">
    <property type="protein sequence ID" value="KAH3879711.1"/>
    <property type="molecule type" value="Genomic_DNA"/>
</dbReference>
<evidence type="ECO:0000313" key="1">
    <source>
        <dbReference type="EMBL" id="KAH3879711.1"/>
    </source>
</evidence>
<reference evidence="1" key="1">
    <citation type="journal article" date="2019" name="bioRxiv">
        <title>The Genome of the Zebra Mussel, Dreissena polymorpha: A Resource for Invasive Species Research.</title>
        <authorList>
            <person name="McCartney M.A."/>
            <person name="Auch B."/>
            <person name="Kono T."/>
            <person name="Mallez S."/>
            <person name="Zhang Y."/>
            <person name="Obille A."/>
            <person name="Becker A."/>
            <person name="Abrahante J.E."/>
            <person name="Garbe J."/>
            <person name="Badalamenti J.P."/>
            <person name="Herman A."/>
            <person name="Mangelson H."/>
            <person name="Liachko I."/>
            <person name="Sullivan S."/>
            <person name="Sone E.D."/>
            <person name="Koren S."/>
            <person name="Silverstein K.A.T."/>
            <person name="Beckman K.B."/>
            <person name="Gohl D.M."/>
        </authorList>
    </citation>
    <scope>NUCLEOTIDE SEQUENCE</scope>
    <source>
        <strain evidence="1">Duluth1</strain>
        <tissue evidence="1">Whole animal</tissue>
    </source>
</reference>
<gene>
    <name evidence="1" type="ORF">DPMN_003617</name>
</gene>
<dbReference type="AlphaFoldDB" id="A0A9D4MNR3"/>
<proteinExistence type="predicted"/>
<organism evidence="1 2">
    <name type="scientific">Dreissena polymorpha</name>
    <name type="common">Zebra mussel</name>
    <name type="synonym">Mytilus polymorpha</name>
    <dbReference type="NCBI Taxonomy" id="45954"/>
    <lineage>
        <taxon>Eukaryota</taxon>
        <taxon>Metazoa</taxon>
        <taxon>Spiralia</taxon>
        <taxon>Lophotrochozoa</taxon>
        <taxon>Mollusca</taxon>
        <taxon>Bivalvia</taxon>
        <taxon>Autobranchia</taxon>
        <taxon>Heteroconchia</taxon>
        <taxon>Euheterodonta</taxon>
        <taxon>Imparidentia</taxon>
        <taxon>Neoheterodontei</taxon>
        <taxon>Myida</taxon>
        <taxon>Dreissenoidea</taxon>
        <taxon>Dreissenidae</taxon>
        <taxon>Dreissena</taxon>
    </lineage>
</organism>
<name>A0A9D4MNR3_DREPO</name>
<reference evidence="1" key="2">
    <citation type="submission" date="2020-11" db="EMBL/GenBank/DDBJ databases">
        <authorList>
            <person name="McCartney M.A."/>
            <person name="Auch B."/>
            <person name="Kono T."/>
            <person name="Mallez S."/>
            <person name="Becker A."/>
            <person name="Gohl D.M."/>
            <person name="Silverstein K.A.T."/>
            <person name="Koren S."/>
            <person name="Bechman K.B."/>
            <person name="Herman A."/>
            <person name="Abrahante J.E."/>
            <person name="Garbe J."/>
        </authorList>
    </citation>
    <scope>NUCLEOTIDE SEQUENCE</scope>
    <source>
        <strain evidence="1">Duluth1</strain>
        <tissue evidence="1">Whole animal</tissue>
    </source>
</reference>
<sequence length="87" mass="9636">MRPSALQPKFFGSGHPSSLAQLVSRLGLLGPWVSVVGWPYGNQCRMDAFYLAHFFGENIYDFVGSADGRHPESALIYNLFVQLVICS</sequence>
<keyword evidence="2" id="KW-1185">Reference proteome</keyword>